<evidence type="ECO:0000313" key="2">
    <source>
        <dbReference type="Proteomes" id="UP000189835"/>
    </source>
</evidence>
<comment type="caution">
    <text evidence="1">The sequence shown here is derived from an EMBL/GenBank/DDBJ whole genome shotgun (WGS) entry which is preliminary data.</text>
</comment>
<gene>
    <name evidence="1" type="ORF">B1L04_20375</name>
</gene>
<name>A0A1V4BLI0_MICAE</name>
<proteinExistence type="predicted"/>
<dbReference type="Proteomes" id="UP000189835">
    <property type="component" value="Unassembled WGS sequence"/>
</dbReference>
<sequence length="76" mass="8675">MLTAIIGIIRRKRIINSNFITPLAKDFFQSQGLSEAEEDRGDRSQKRKLQTDLLSCFQAPAVDTTERAHWIQALSQ</sequence>
<protein>
    <submittedName>
        <fullName evidence="1">Uncharacterized protein</fullName>
    </submittedName>
</protein>
<reference evidence="1 2" key="1">
    <citation type="submission" date="2017-02" db="EMBL/GenBank/DDBJ databases">
        <title>Genome sequence of Microcystis aeruginosa KW.</title>
        <authorList>
            <person name="Oh H.-M."/>
            <person name="Ahn C.-Y."/>
            <person name="Jeong H."/>
            <person name="Srivastava A."/>
            <person name="Lee H.-G."/>
            <person name="Kang S.-R."/>
        </authorList>
    </citation>
    <scope>NUCLEOTIDE SEQUENCE [LARGE SCALE GENOMIC DNA]</scope>
    <source>
        <strain evidence="1 2">KW</strain>
    </source>
</reference>
<dbReference type="EMBL" id="MVGR01000005">
    <property type="protein sequence ID" value="OPF14944.1"/>
    <property type="molecule type" value="Genomic_DNA"/>
</dbReference>
<evidence type="ECO:0000313" key="1">
    <source>
        <dbReference type="EMBL" id="OPF14944.1"/>
    </source>
</evidence>
<organism evidence="1 2">
    <name type="scientific">Microcystis aeruginosa KW</name>
    <dbReference type="NCBI Taxonomy" id="1960155"/>
    <lineage>
        <taxon>Bacteria</taxon>
        <taxon>Bacillati</taxon>
        <taxon>Cyanobacteriota</taxon>
        <taxon>Cyanophyceae</taxon>
        <taxon>Oscillatoriophycideae</taxon>
        <taxon>Chroococcales</taxon>
        <taxon>Microcystaceae</taxon>
        <taxon>Microcystis</taxon>
    </lineage>
</organism>
<accession>A0A1V4BLI0</accession>
<dbReference type="AlphaFoldDB" id="A0A1V4BLI0"/>